<dbReference type="SMART" id="SM00837">
    <property type="entry name" value="DPBB_1"/>
    <property type="match status" value="1"/>
</dbReference>
<name>A0A2C9VER6_MANES</name>
<evidence type="ECO:0000313" key="11">
    <source>
        <dbReference type="Proteomes" id="UP000091857"/>
    </source>
</evidence>
<keyword evidence="6 7" id="KW-0961">Cell wall biogenesis/degradation</keyword>
<dbReference type="PANTHER" id="PTHR31867">
    <property type="entry name" value="EXPANSIN-A15"/>
    <property type="match status" value="1"/>
</dbReference>
<dbReference type="GO" id="GO:0005576">
    <property type="term" value="C:extracellular region"/>
    <property type="evidence" value="ECO:0007669"/>
    <property type="project" value="InterPro"/>
</dbReference>
<dbReference type="InterPro" id="IPR009009">
    <property type="entry name" value="RlpA-like_DPBB"/>
</dbReference>
<keyword evidence="2 7" id="KW-0134">Cell wall</keyword>
<keyword evidence="11" id="KW-1185">Reference proteome</keyword>
<feature type="signal peptide" evidence="7">
    <location>
        <begin position="1"/>
        <end position="24"/>
    </location>
</feature>
<organism evidence="10 11">
    <name type="scientific">Manihot esculenta</name>
    <name type="common">Cassava</name>
    <name type="synonym">Jatropha manihot</name>
    <dbReference type="NCBI Taxonomy" id="3983"/>
    <lineage>
        <taxon>Eukaryota</taxon>
        <taxon>Viridiplantae</taxon>
        <taxon>Streptophyta</taxon>
        <taxon>Embryophyta</taxon>
        <taxon>Tracheophyta</taxon>
        <taxon>Spermatophyta</taxon>
        <taxon>Magnoliopsida</taxon>
        <taxon>eudicotyledons</taxon>
        <taxon>Gunneridae</taxon>
        <taxon>Pentapetalae</taxon>
        <taxon>rosids</taxon>
        <taxon>fabids</taxon>
        <taxon>Malpighiales</taxon>
        <taxon>Euphorbiaceae</taxon>
        <taxon>Crotonoideae</taxon>
        <taxon>Manihoteae</taxon>
        <taxon>Manihot</taxon>
    </lineage>
</organism>
<keyword evidence="4 7" id="KW-0732">Signal</keyword>
<reference evidence="11" key="1">
    <citation type="journal article" date="2016" name="Nat. Biotechnol.">
        <title>Sequencing wild and cultivated cassava and related species reveals extensive interspecific hybridization and genetic diversity.</title>
        <authorList>
            <person name="Bredeson J.V."/>
            <person name="Lyons J.B."/>
            <person name="Prochnik S.E."/>
            <person name="Wu G.A."/>
            <person name="Ha C.M."/>
            <person name="Edsinger-Gonzales E."/>
            <person name="Grimwood J."/>
            <person name="Schmutz J."/>
            <person name="Rabbi I.Y."/>
            <person name="Egesi C."/>
            <person name="Nauluvula P."/>
            <person name="Lebot V."/>
            <person name="Ndunguru J."/>
            <person name="Mkamilo G."/>
            <person name="Bart R.S."/>
            <person name="Setter T.L."/>
            <person name="Gleadow R.M."/>
            <person name="Kulakow P."/>
            <person name="Ferguson M.E."/>
            <person name="Rounsley S."/>
            <person name="Rokhsar D.S."/>
        </authorList>
    </citation>
    <scope>NUCLEOTIDE SEQUENCE [LARGE SCALE GENOMIC DNA]</scope>
    <source>
        <strain evidence="11">cv. AM560-2</strain>
    </source>
</reference>
<protein>
    <recommendedName>
        <fullName evidence="7">Expansin</fullName>
    </recommendedName>
</protein>
<dbReference type="AlphaFoldDB" id="A0A2C9VER6"/>
<feature type="chain" id="PRO_5015214852" description="Expansin" evidence="7">
    <location>
        <begin position="25"/>
        <end position="278"/>
    </location>
</feature>
<dbReference type="PROSITE" id="PS50842">
    <property type="entry name" value="EXPANSIN_EG45"/>
    <property type="match status" value="1"/>
</dbReference>
<feature type="domain" description="Expansin-like EG45" evidence="8">
    <location>
        <begin position="71"/>
        <end position="183"/>
    </location>
</feature>
<evidence type="ECO:0000259" key="9">
    <source>
        <dbReference type="PROSITE" id="PS50843"/>
    </source>
</evidence>
<dbReference type="Gramene" id="Manes.08G013500.1.v8.1">
    <property type="protein sequence ID" value="Manes.08G013500.1.v8.1.CDS"/>
    <property type="gene ID" value="Manes.08G013500.v8.1"/>
</dbReference>
<dbReference type="OMA" id="GHDKLKW"/>
<dbReference type="GO" id="GO:0009653">
    <property type="term" value="P:anatomical structure morphogenesis"/>
    <property type="evidence" value="ECO:0007669"/>
    <property type="project" value="UniProtKB-ARBA"/>
</dbReference>
<evidence type="ECO:0000256" key="7">
    <source>
        <dbReference type="RuleBase" id="RU365023"/>
    </source>
</evidence>
<evidence type="ECO:0000313" key="10">
    <source>
        <dbReference type="EMBL" id="OAY42752.1"/>
    </source>
</evidence>
<evidence type="ECO:0000256" key="6">
    <source>
        <dbReference type="ARBA" id="ARBA00023316"/>
    </source>
</evidence>
<dbReference type="OrthoDB" id="5823761at2759"/>
<dbReference type="InterPro" id="IPR036908">
    <property type="entry name" value="RlpA-like_sf"/>
</dbReference>
<dbReference type="InterPro" id="IPR007117">
    <property type="entry name" value="Expansin_CBD"/>
</dbReference>
<dbReference type="InterPro" id="IPR007112">
    <property type="entry name" value="Expansin/allergen_DPBB_dom"/>
</dbReference>
<dbReference type="GO" id="GO:0016020">
    <property type="term" value="C:membrane"/>
    <property type="evidence" value="ECO:0007669"/>
    <property type="project" value="UniProtKB-SubCell"/>
</dbReference>
<evidence type="ECO:0000256" key="5">
    <source>
        <dbReference type="ARBA" id="ARBA00023136"/>
    </source>
</evidence>
<sequence length="278" mass="30355">MASPLRALSATLLLLAIALVNCEAKLSAIHAIGRQLSEHTQPVIPYKPKFKAGPWTKARATFYDGSTSSFGGACDYKDVVAEGYGLNTAAVSETLFKKGEACGACYEIKCVEDPKWCKSGSLRVTATDLCPPNPSQPSDNGGWCNPPLEHFDIAKPVFSQLADHTAGVIPVKYRRVPCKKKGGIRFTILGNPWFNQVIVWNVGGAGDVICLEVKGKDKGNKWIKFERDWGSTWKCSAHLVGEALSFRVQTSDGKYSISSKCAPKNWQFGQTFEGKNFK</sequence>
<dbReference type="PRINTS" id="PR01226">
    <property type="entry name" value="EXPANSIN"/>
</dbReference>
<evidence type="ECO:0000259" key="8">
    <source>
        <dbReference type="PROSITE" id="PS50842"/>
    </source>
</evidence>
<keyword evidence="5" id="KW-0472">Membrane</keyword>
<proteinExistence type="inferred from homology"/>
<evidence type="ECO:0000256" key="1">
    <source>
        <dbReference type="ARBA" id="ARBA00005392"/>
    </source>
</evidence>
<dbReference type="Pfam" id="PF01357">
    <property type="entry name" value="Expansin_C"/>
    <property type="match status" value="1"/>
</dbReference>
<evidence type="ECO:0000256" key="4">
    <source>
        <dbReference type="ARBA" id="ARBA00022729"/>
    </source>
</evidence>
<keyword evidence="3 7" id="KW-0964">Secreted</keyword>
<dbReference type="Gene3D" id="2.40.40.10">
    <property type="entry name" value="RlpA-like domain"/>
    <property type="match status" value="1"/>
</dbReference>
<dbReference type="EMBL" id="CM004394">
    <property type="protein sequence ID" value="OAY42752.1"/>
    <property type="molecule type" value="Genomic_DNA"/>
</dbReference>
<dbReference type="PROSITE" id="PS50843">
    <property type="entry name" value="EXPANSIN_CBD"/>
    <property type="match status" value="1"/>
</dbReference>
<comment type="caution">
    <text evidence="10">The sequence shown here is derived from an EMBL/GenBank/DDBJ whole genome shotgun (WGS) entry which is preliminary data.</text>
</comment>
<evidence type="ECO:0000256" key="2">
    <source>
        <dbReference type="ARBA" id="ARBA00022512"/>
    </source>
</evidence>
<comment type="function">
    <text evidence="7">Causes loosening and extension of plant cell walls by disrupting non-covalent bonding between cellulose microfibrils and matrix glucans. No enzymatic activity has been found.</text>
</comment>
<dbReference type="InterPro" id="IPR036749">
    <property type="entry name" value="Expansin_CBD_sf"/>
</dbReference>
<dbReference type="SUPFAM" id="SSF49590">
    <property type="entry name" value="PHL pollen allergen"/>
    <property type="match status" value="1"/>
</dbReference>
<dbReference type="InterPro" id="IPR007118">
    <property type="entry name" value="Expan_Lol_pI"/>
</dbReference>
<dbReference type="Pfam" id="PF03330">
    <property type="entry name" value="DPBB_1"/>
    <property type="match status" value="1"/>
</dbReference>
<dbReference type="InterPro" id="IPR002963">
    <property type="entry name" value="Expansin"/>
</dbReference>
<dbReference type="Proteomes" id="UP000091857">
    <property type="component" value="Chromosome 8"/>
</dbReference>
<feature type="domain" description="Expansin-like CBD" evidence="9">
    <location>
        <begin position="193"/>
        <end position="274"/>
    </location>
</feature>
<evidence type="ECO:0000256" key="3">
    <source>
        <dbReference type="ARBA" id="ARBA00022525"/>
    </source>
</evidence>
<dbReference type="PRINTS" id="PR01225">
    <property type="entry name" value="EXPANSNFAMLY"/>
</dbReference>
<comment type="similarity">
    <text evidence="1 7">Belongs to the expansin family. Expansin A subfamily.</text>
</comment>
<dbReference type="GO" id="GO:0009664">
    <property type="term" value="P:plant-type cell wall organization"/>
    <property type="evidence" value="ECO:0007669"/>
    <property type="project" value="InterPro"/>
</dbReference>
<dbReference type="Gene3D" id="2.60.40.760">
    <property type="entry name" value="Expansin, cellulose-binding-like domain"/>
    <property type="match status" value="1"/>
</dbReference>
<gene>
    <name evidence="10" type="ORF">MANES_08G013500v8</name>
</gene>
<dbReference type="SUPFAM" id="SSF50685">
    <property type="entry name" value="Barwin-like endoglucanases"/>
    <property type="match status" value="1"/>
</dbReference>
<dbReference type="CDD" id="cd22274">
    <property type="entry name" value="DPBB_EXPA_N"/>
    <property type="match status" value="1"/>
</dbReference>
<comment type="subcellular location">
    <subcellularLocation>
        <location evidence="7">Secreted</location>
        <location evidence="7">Cell wall</location>
    </subcellularLocation>
    <subcellularLocation>
        <location evidence="7">Membrane</location>
        <topology evidence="7">Peripheral membrane protein</topology>
    </subcellularLocation>
</comment>
<accession>A0A2C9VER6</accession>